<dbReference type="AlphaFoldDB" id="A0A8D5ALR1"/>
<dbReference type="InterPro" id="IPR003488">
    <property type="entry name" value="DprA"/>
</dbReference>
<dbReference type="Proteomes" id="UP000824988">
    <property type="component" value="Chromosome"/>
</dbReference>
<dbReference type="NCBIfam" id="TIGR00732">
    <property type="entry name" value="dprA"/>
    <property type="match status" value="1"/>
</dbReference>
<keyword evidence="5" id="KW-1185">Reference proteome</keyword>
<organism evidence="4 5">
    <name type="scientific">Methylogaea oryzae</name>
    <dbReference type="NCBI Taxonomy" id="1295382"/>
    <lineage>
        <taxon>Bacteria</taxon>
        <taxon>Pseudomonadati</taxon>
        <taxon>Pseudomonadota</taxon>
        <taxon>Gammaproteobacteria</taxon>
        <taxon>Methylococcales</taxon>
        <taxon>Methylococcaceae</taxon>
        <taxon>Methylogaea</taxon>
    </lineage>
</organism>
<evidence type="ECO:0000313" key="4">
    <source>
        <dbReference type="EMBL" id="BBL72391.1"/>
    </source>
</evidence>
<reference evidence="4" key="1">
    <citation type="submission" date="2019-06" db="EMBL/GenBank/DDBJ databases">
        <title>Complete genome sequence of Methylogaea oryzae strain JCM16910.</title>
        <authorList>
            <person name="Asakawa S."/>
        </authorList>
    </citation>
    <scope>NUCLEOTIDE SEQUENCE</scope>
    <source>
        <strain evidence="4">E10</strain>
    </source>
</reference>
<dbReference type="KEGG" id="moz:MoryE10_29970"/>
<dbReference type="InterPro" id="IPR057666">
    <property type="entry name" value="DrpA_SLOG"/>
</dbReference>
<dbReference type="PANTHER" id="PTHR43022:SF1">
    <property type="entry name" value="PROTEIN SMF"/>
    <property type="match status" value="1"/>
</dbReference>
<proteinExistence type="inferred from homology"/>
<evidence type="ECO:0000259" key="2">
    <source>
        <dbReference type="Pfam" id="PF02481"/>
    </source>
</evidence>
<name>A0A8D5ALR1_9GAMM</name>
<dbReference type="EMBL" id="AP019782">
    <property type="protein sequence ID" value="BBL72391.1"/>
    <property type="molecule type" value="Genomic_DNA"/>
</dbReference>
<evidence type="ECO:0000259" key="3">
    <source>
        <dbReference type="Pfam" id="PF17782"/>
    </source>
</evidence>
<gene>
    <name evidence="4" type="primary">smf</name>
    <name evidence="4" type="ORF">MoryE10_29970</name>
</gene>
<dbReference type="InterPro" id="IPR041614">
    <property type="entry name" value="DprA_WH"/>
</dbReference>
<evidence type="ECO:0000256" key="1">
    <source>
        <dbReference type="ARBA" id="ARBA00006525"/>
    </source>
</evidence>
<comment type="similarity">
    <text evidence="1">Belongs to the DprA/Smf family.</text>
</comment>
<sequence length="338" mass="35113">MLERLGSPDAAFGQSTAGLRGLGLADAAIAALQQPDWTQVDADLDWLANNDCRVLTLHDDLYPALLKQIHDPPPLLYVRGDPALLSLPQLAVVGSRNPSPPGERTAADFAAALSRTGLGITSGMALGIDAASHRGALSCGGVTIAVVGTGLDRVYPARHRQLAHDIARQGALVSELPPGTPVLPSHFPRRNRIISGLSLGVLVVEAAAQSGSLITARQALEQGREVYAIPGSIHNPLAKGCNALIRQGAKLVETVADILEELGGFVAPDLAAPAQDGETLQPAEDHLGLLKFVAYEPTSVDTLVALSGETPEAVASTLLMLELSGHIASAAGGSYYRL</sequence>
<feature type="domain" description="Smf/DprA SLOG" evidence="2">
    <location>
        <begin position="54"/>
        <end position="262"/>
    </location>
</feature>
<dbReference type="Pfam" id="PF17782">
    <property type="entry name" value="WHD_DprA"/>
    <property type="match status" value="1"/>
</dbReference>
<dbReference type="Pfam" id="PF02481">
    <property type="entry name" value="DNA_processg_A"/>
    <property type="match status" value="1"/>
</dbReference>
<dbReference type="PANTHER" id="PTHR43022">
    <property type="entry name" value="PROTEIN SMF"/>
    <property type="match status" value="1"/>
</dbReference>
<accession>A0A8D5ALR1</accession>
<protein>
    <submittedName>
        <fullName evidence="4">DNA processing protein DprA</fullName>
    </submittedName>
</protein>
<feature type="domain" description="DprA winged helix" evidence="3">
    <location>
        <begin position="279"/>
        <end position="333"/>
    </location>
</feature>
<evidence type="ECO:0000313" key="5">
    <source>
        <dbReference type="Proteomes" id="UP000824988"/>
    </source>
</evidence>
<dbReference type="GO" id="GO:0009294">
    <property type="term" value="P:DNA-mediated transformation"/>
    <property type="evidence" value="ECO:0007669"/>
    <property type="project" value="InterPro"/>
</dbReference>